<dbReference type="SUPFAM" id="SSF55298">
    <property type="entry name" value="YjgF-like"/>
    <property type="match status" value="1"/>
</dbReference>
<dbReference type="InterPro" id="IPR035959">
    <property type="entry name" value="RutC-like_sf"/>
</dbReference>
<dbReference type="Gene3D" id="3.30.1330.40">
    <property type="entry name" value="RutC-like"/>
    <property type="match status" value="1"/>
</dbReference>
<dbReference type="EMBL" id="UNRR01000020">
    <property type="protein sequence ID" value="SYZ78889.1"/>
    <property type="molecule type" value="Genomic_DNA"/>
</dbReference>
<dbReference type="CDD" id="cd00448">
    <property type="entry name" value="YjgF_YER057c_UK114_family"/>
    <property type="match status" value="1"/>
</dbReference>
<evidence type="ECO:0000313" key="2">
    <source>
        <dbReference type="Proteomes" id="UP000262072"/>
    </source>
</evidence>
<accession>A0A383TGV4</accession>
<dbReference type="AlphaFoldDB" id="A0A383TGV4"/>
<dbReference type="PANTHER" id="PTHR11803">
    <property type="entry name" value="2-IMINOBUTANOATE/2-IMINOPROPANOATE DEAMINASE RIDA"/>
    <property type="match status" value="1"/>
</dbReference>
<evidence type="ECO:0000313" key="1">
    <source>
        <dbReference type="EMBL" id="SYZ78889.1"/>
    </source>
</evidence>
<dbReference type="Proteomes" id="UP000262072">
    <property type="component" value="Unassembled WGS sequence"/>
</dbReference>
<reference evidence="2" key="1">
    <citation type="submission" date="2018-05" db="EMBL/GenBank/DDBJ databases">
        <authorList>
            <person name="Strepis N."/>
        </authorList>
    </citation>
    <scope>NUCLEOTIDE SEQUENCE [LARGE SCALE GENOMIC DNA]</scope>
</reference>
<dbReference type="GO" id="GO:0005829">
    <property type="term" value="C:cytosol"/>
    <property type="evidence" value="ECO:0007669"/>
    <property type="project" value="TreeGrafter"/>
</dbReference>
<dbReference type="GO" id="GO:0019239">
    <property type="term" value="F:deaminase activity"/>
    <property type="evidence" value="ECO:0007669"/>
    <property type="project" value="TreeGrafter"/>
</dbReference>
<organism evidence="1 2">
    <name type="scientific">Trichococcus shcherbakoviae</name>
    <dbReference type="NCBI Taxonomy" id="2094020"/>
    <lineage>
        <taxon>Bacteria</taxon>
        <taxon>Bacillati</taxon>
        <taxon>Bacillota</taxon>
        <taxon>Bacilli</taxon>
        <taxon>Lactobacillales</taxon>
        <taxon>Carnobacteriaceae</taxon>
        <taxon>Trichococcus</taxon>
    </lineage>
</organism>
<name>A0A383TGV4_9LACT</name>
<dbReference type="InterPro" id="IPR006175">
    <property type="entry name" value="YjgF/YER057c/UK114"/>
</dbReference>
<proteinExistence type="predicted"/>
<dbReference type="RefSeq" id="WP_233436811.1">
    <property type="nucleotide sequence ID" value="NZ_UNRR01000020.1"/>
</dbReference>
<gene>
    <name evidence="1" type="ORF">TART1_1705</name>
</gene>
<dbReference type="Pfam" id="PF01042">
    <property type="entry name" value="Ribonuc_L-PSP"/>
    <property type="match status" value="1"/>
</dbReference>
<protein>
    <submittedName>
        <fullName evidence="1">Endoribonuclease l-psp</fullName>
    </submittedName>
</protein>
<sequence length="137" mass="14477">MSGYNTVLARNTENAPKSSLSTQSVAFSHYNHLSAQLPLDPKTGKMVAGGVKEQAEQCLKNMKAIVESVAHVMDDVVAVTVLLKDSADMAAVDEVYTTFFQNGVPARTTLAVSELPMDALVQIDAVVSNAEGTPPVA</sequence>
<dbReference type="PANTHER" id="PTHR11803:SF39">
    <property type="entry name" value="2-IMINOBUTANOATE_2-IMINOPROPANOATE DEAMINASE"/>
    <property type="match status" value="1"/>
</dbReference>